<dbReference type="PANTHER" id="PTHR43552:SF2">
    <property type="entry name" value="DIAMINOBUTYRATE--2-OXOGLUTARATE TRANSAMINASE"/>
    <property type="match status" value="1"/>
</dbReference>
<evidence type="ECO:0000256" key="7">
    <source>
        <dbReference type="ARBA" id="ARBA00022679"/>
    </source>
</evidence>
<protein>
    <recommendedName>
        <fullName evidence="5">Diaminobutyrate--2-oxoglutarate transaminase</fullName>
        <ecNumber evidence="4">2.6.1.76</ecNumber>
    </recommendedName>
    <alternativeName>
        <fullName evidence="9">DABA aminotransferase</fullName>
    </alternativeName>
    <alternativeName>
        <fullName evidence="10">Diaminobutyrate--2-oxoglutarate aminotransferase</fullName>
    </alternativeName>
    <alternativeName>
        <fullName evidence="8">L-2,4-diaminobutyric acid transaminase</fullName>
    </alternativeName>
</protein>
<evidence type="ECO:0000256" key="10">
    <source>
        <dbReference type="ARBA" id="ARBA00031476"/>
    </source>
</evidence>
<dbReference type="InterPro" id="IPR004637">
    <property type="entry name" value="Dat"/>
</dbReference>
<dbReference type="InterPro" id="IPR005814">
    <property type="entry name" value="Aminotrans_3"/>
</dbReference>
<evidence type="ECO:0000256" key="5">
    <source>
        <dbReference type="ARBA" id="ARBA00014798"/>
    </source>
</evidence>
<dbReference type="RefSeq" id="WP_369154058.1">
    <property type="nucleotide sequence ID" value="NZ_CP163429.1"/>
</dbReference>
<dbReference type="Gene3D" id="3.40.640.10">
    <property type="entry name" value="Type I PLP-dependent aspartate aminotransferase-like (Major domain)"/>
    <property type="match status" value="1"/>
</dbReference>
<accession>A0AB39LH61</accession>
<comment type="pathway">
    <text evidence="3">Amine and polyamine biosynthesis; ectoine biosynthesis; L-ectoine from L-aspartate 4-semialdehyde: step 1/3.</text>
</comment>
<dbReference type="EC" id="2.6.1.76" evidence="4"/>
<evidence type="ECO:0000256" key="1">
    <source>
        <dbReference type="ARBA" id="ARBA00001933"/>
    </source>
</evidence>
<sequence>MPYDDSADDDEQAAARLALSLDGAAARAPWAVVVETVQGEGDVHPARPAWLRALAAWTREHGALLIVDDIQTGCGHTGPFFSFEPAGIVPDIICLSTPSAGTGHRWHSP</sequence>
<name>A0AB39LH61_9ACTN</name>
<evidence type="ECO:0000256" key="8">
    <source>
        <dbReference type="ARBA" id="ARBA00029744"/>
    </source>
</evidence>
<dbReference type="Pfam" id="PF00202">
    <property type="entry name" value="Aminotran_3"/>
    <property type="match status" value="1"/>
</dbReference>
<comment type="catalytic activity">
    <reaction evidence="11">
        <text>L-2,4-diaminobutanoate + 2-oxoglutarate = L-aspartate 4-semialdehyde + L-glutamate</text>
        <dbReference type="Rhea" id="RHEA:11160"/>
        <dbReference type="ChEBI" id="CHEBI:16810"/>
        <dbReference type="ChEBI" id="CHEBI:29985"/>
        <dbReference type="ChEBI" id="CHEBI:58761"/>
        <dbReference type="ChEBI" id="CHEBI:537519"/>
        <dbReference type="EC" id="2.6.1.76"/>
    </reaction>
</comment>
<gene>
    <name evidence="12" type="ORF">AB5J57_00915</name>
</gene>
<evidence type="ECO:0000256" key="2">
    <source>
        <dbReference type="ARBA" id="ARBA00002189"/>
    </source>
</evidence>
<dbReference type="PANTHER" id="PTHR43552">
    <property type="entry name" value="DIAMINOBUTYRATE--2-OXOGLUTARATE AMINOTRANSFERASE"/>
    <property type="match status" value="1"/>
</dbReference>
<dbReference type="SUPFAM" id="SSF53383">
    <property type="entry name" value="PLP-dependent transferases"/>
    <property type="match status" value="1"/>
</dbReference>
<evidence type="ECO:0000256" key="3">
    <source>
        <dbReference type="ARBA" id="ARBA00004946"/>
    </source>
</evidence>
<evidence type="ECO:0000313" key="12">
    <source>
        <dbReference type="EMBL" id="XDP92157.1"/>
    </source>
</evidence>
<dbReference type="AlphaFoldDB" id="A0AB39LH61"/>
<keyword evidence="7" id="KW-0808">Transferase</keyword>
<keyword evidence="6 12" id="KW-0032">Aminotransferase</keyword>
<evidence type="ECO:0000256" key="11">
    <source>
        <dbReference type="ARBA" id="ARBA00049111"/>
    </source>
</evidence>
<comment type="function">
    <text evidence="2">Catalyzes reversively the conversion of L-aspartate beta-semialdehyde (ASA) to L-2,4-diaminobutyrate (DABA) by transamination with L-glutamate.</text>
</comment>
<organism evidence="12">
    <name type="scientific">Streptomyces sp. R02</name>
    <dbReference type="NCBI Taxonomy" id="3238623"/>
    <lineage>
        <taxon>Bacteria</taxon>
        <taxon>Bacillati</taxon>
        <taxon>Actinomycetota</taxon>
        <taxon>Actinomycetes</taxon>
        <taxon>Kitasatosporales</taxon>
        <taxon>Streptomycetaceae</taxon>
        <taxon>Streptomyces</taxon>
    </lineage>
</organism>
<evidence type="ECO:0000256" key="6">
    <source>
        <dbReference type="ARBA" id="ARBA00022576"/>
    </source>
</evidence>
<dbReference type="EMBL" id="CP163429">
    <property type="protein sequence ID" value="XDP92157.1"/>
    <property type="molecule type" value="Genomic_DNA"/>
</dbReference>
<dbReference type="GO" id="GO:0030170">
    <property type="term" value="F:pyridoxal phosphate binding"/>
    <property type="evidence" value="ECO:0007669"/>
    <property type="project" value="InterPro"/>
</dbReference>
<evidence type="ECO:0000256" key="4">
    <source>
        <dbReference type="ARBA" id="ARBA00013155"/>
    </source>
</evidence>
<comment type="cofactor">
    <cofactor evidence="1">
        <name>pyridoxal 5'-phosphate</name>
        <dbReference type="ChEBI" id="CHEBI:597326"/>
    </cofactor>
</comment>
<reference evidence="12" key="1">
    <citation type="submission" date="2024-07" db="EMBL/GenBank/DDBJ databases">
        <authorList>
            <person name="Yu S.T."/>
        </authorList>
    </citation>
    <scope>NUCLEOTIDE SEQUENCE</scope>
    <source>
        <strain evidence="12">R02</strain>
    </source>
</reference>
<dbReference type="GO" id="GO:0045303">
    <property type="term" value="F:diaminobutyrate-2-oxoglutarate transaminase activity"/>
    <property type="evidence" value="ECO:0007669"/>
    <property type="project" value="UniProtKB-EC"/>
</dbReference>
<evidence type="ECO:0000256" key="9">
    <source>
        <dbReference type="ARBA" id="ARBA00030665"/>
    </source>
</evidence>
<dbReference type="InterPro" id="IPR015421">
    <property type="entry name" value="PyrdxlP-dep_Trfase_major"/>
</dbReference>
<dbReference type="InterPro" id="IPR015424">
    <property type="entry name" value="PyrdxlP-dep_Trfase"/>
</dbReference>
<proteinExistence type="predicted"/>